<keyword evidence="10" id="KW-1185">Reference proteome</keyword>
<feature type="active site" evidence="5">
    <location>
        <position position="245"/>
    </location>
</feature>
<evidence type="ECO:0000259" key="6">
    <source>
        <dbReference type="Pfam" id="PF00389"/>
    </source>
</evidence>
<comment type="subunit">
    <text evidence="5">Homodimer.</text>
</comment>
<dbReference type="InterPro" id="IPR050223">
    <property type="entry name" value="D-isomer_2-hydroxyacid_DH"/>
</dbReference>
<dbReference type="EC" id="1.1.1.290" evidence="5"/>
<dbReference type="InterPro" id="IPR036291">
    <property type="entry name" value="NAD(P)-bd_dom_sf"/>
</dbReference>
<evidence type="ECO:0000256" key="1">
    <source>
        <dbReference type="ARBA" id="ARBA00022490"/>
    </source>
</evidence>
<dbReference type="SUPFAM" id="SSF51735">
    <property type="entry name" value="NAD(P)-binding Rossmann-fold domains"/>
    <property type="match status" value="1"/>
</dbReference>
<feature type="binding site" evidence="5">
    <location>
        <position position="45"/>
    </location>
    <ligand>
        <name>substrate</name>
    </ligand>
</feature>
<dbReference type="Pfam" id="PF11890">
    <property type="entry name" value="DUF3410"/>
    <property type="match status" value="1"/>
</dbReference>
<feature type="binding site" evidence="5">
    <location>
        <begin position="127"/>
        <end position="128"/>
    </location>
    <ligand>
        <name>NAD(+)</name>
        <dbReference type="ChEBI" id="CHEBI:57540"/>
    </ligand>
</feature>
<dbReference type="Proteomes" id="UP000319941">
    <property type="component" value="Unassembled WGS sequence"/>
</dbReference>
<dbReference type="NCBIfam" id="NF001309">
    <property type="entry name" value="PRK00257.1"/>
    <property type="match status" value="1"/>
</dbReference>
<evidence type="ECO:0000256" key="2">
    <source>
        <dbReference type="ARBA" id="ARBA00023002"/>
    </source>
</evidence>
<name>A0A558HFL3_9GAMM</name>
<feature type="binding site" evidence="5">
    <location>
        <position position="183"/>
    </location>
    <ligand>
        <name>NAD(+)</name>
        <dbReference type="ChEBI" id="CHEBI:57540"/>
    </ligand>
</feature>
<proteinExistence type="inferred from homology"/>
<dbReference type="HAMAP" id="MF_01825">
    <property type="entry name" value="PdxB"/>
    <property type="match status" value="1"/>
</dbReference>
<comment type="caution">
    <text evidence="5">Lacks conserved residue(s) required for the propagation of feature annotation.</text>
</comment>
<dbReference type="GO" id="GO:0030267">
    <property type="term" value="F:glyoxylate reductase (NADPH) activity"/>
    <property type="evidence" value="ECO:0007669"/>
    <property type="project" value="TreeGrafter"/>
</dbReference>
<dbReference type="GO" id="GO:0016618">
    <property type="term" value="F:hydroxypyruvate reductase [NAD(P)H] activity"/>
    <property type="evidence" value="ECO:0007669"/>
    <property type="project" value="TreeGrafter"/>
</dbReference>
<evidence type="ECO:0000256" key="3">
    <source>
        <dbReference type="ARBA" id="ARBA00023027"/>
    </source>
</evidence>
<dbReference type="InterPro" id="IPR006140">
    <property type="entry name" value="D-isomer_DH_NAD-bd"/>
</dbReference>
<dbReference type="STRING" id="553385.GCA_000591415_03378"/>
<keyword evidence="1 5" id="KW-0963">Cytoplasm</keyword>
<dbReference type="GO" id="GO:0005829">
    <property type="term" value="C:cytosol"/>
    <property type="evidence" value="ECO:0007669"/>
    <property type="project" value="TreeGrafter"/>
</dbReference>
<protein>
    <recommendedName>
        <fullName evidence="5">Erythronate-4-phosphate dehydrogenase</fullName>
        <ecNumber evidence="5">1.1.1.290</ecNumber>
    </recommendedName>
</protein>
<evidence type="ECO:0000256" key="5">
    <source>
        <dbReference type="HAMAP-Rule" id="MF_01825"/>
    </source>
</evidence>
<comment type="subcellular location">
    <subcellularLocation>
        <location evidence="5">Cytoplasm</location>
    </subcellularLocation>
</comment>
<dbReference type="PANTHER" id="PTHR10996:SF178">
    <property type="entry name" value="2-HYDROXYACID DEHYDROGENASE YGL185C-RELATED"/>
    <property type="match status" value="1"/>
</dbReference>
<keyword evidence="2 5" id="KW-0560">Oxidoreductase</keyword>
<comment type="caution">
    <text evidence="9">The sequence shown here is derived from an EMBL/GenBank/DDBJ whole genome shotgun (WGS) entry which is preliminary data.</text>
</comment>
<dbReference type="InterPro" id="IPR006139">
    <property type="entry name" value="D-isomer_2_OHA_DH_cat_dom"/>
</dbReference>
<dbReference type="InterPro" id="IPR020921">
    <property type="entry name" value="Erythronate-4-P_DHase"/>
</dbReference>
<dbReference type="SUPFAM" id="SSF52283">
    <property type="entry name" value="Formate/glycerate dehydrogenase catalytic domain-like"/>
    <property type="match status" value="1"/>
</dbReference>
<feature type="binding site" evidence="5">
    <location>
        <position position="147"/>
    </location>
    <ligand>
        <name>NAD(+)</name>
        <dbReference type="ChEBI" id="CHEBI:57540"/>
    </ligand>
</feature>
<comment type="pathway">
    <text evidence="5">Cofactor biosynthesis; pyridoxine 5'-phosphate biosynthesis; pyridoxine 5'-phosphate from D-erythrose 4-phosphate: step 2/5.</text>
</comment>
<dbReference type="CDD" id="cd12158">
    <property type="entry name" value="ErythrP_dh"/>
    <property type="match status" value="1"/>
</dbReference>
<reference evidence="9 10" key="1">
    <citation type="submission" date="2019-07" db="EMBL/GenBank/DDBJ databases">
        <title>Diversity of Bacteria from Kongsfjorden, Arctic.</title>
        <authorList>
            <person name="Yu Y."/>
        </authorList>
    </citation>
    <scope>NUCLEOTIDE SEQUENCE [LARGE SCALE GENOMIC DNA]</scope>
    <source>
        <strain evidence="9 10">SM1923</strain>
    </source>
</reference>
<dbReference type="GO" id="GO:0008615">
    <property type="term" value="P:pyridoxine biosynthetic process"/>
    <property type="evidence" value="ECO:0007669"/>
    <property type="project" value="UniProtKB-UniRule"/>
</dbReference>
<gene>
    <name evidence="5 9" type="primary">pdxB</name>
    <name evidence="9" type="ORF">FQP86_15895</name>
</gene>
<organism evidence="9 10">
    <name type="scientific">Cobetia crustatorum</name>
    <dbReference type="NCBI Taxonomy" id="553385"/>
    <lineage>
        <taxon>Bacteria</taxon>
        <taxon>Pseudomonadati</taxon>
        <taxon>Pseudomonadota</taxon>
        <taxon>Gammaproteobacteria</taxon>
        <taxon>Oceanospirillales</taxon>
        <taxon>Halomonadaceae</taxon>
        <taxon>Cobetia</taxon>
    </lineage>
</organism>
<dbReference type="Gene3D" id="3.40.50.720">
    <property type="entry name" value="NAD(P)-binding Rossmann-like Domain"/>
    <property type="match status" value="2"/>
</dbReference>
<feature type="domain" description="D-isomer specific 2-hydroxyacid dehydrogenase NAD-binding" evidence="7">
    <location>
        <begin position="117"/>
        <end position="264"/>
    </location>
</feature>
<evidence type="ECO:0000259" key="7">
    <source>
        <dbReference type="Pfam" id="PF02826"/>
    </source>
</evidence>
<dbReference type="RefSeq" id="WP_144728026.1">
    <property type="nucleotide sequence ID" value="NZ_CAWOWR010000024.1"/>
</dbReference>
<dbReference type="GO" id="GO:0046983">
    <property type="term" value="F:protein dimerization activity"/>
    <property type="evidence" value="ECO:0007669"/>
    <property type="project" value="InterPro"/>
</dbReference>
<dbReference type="Pfam" id="PF00389">
    <property type="entry name" value="2-Hacid_dh"/>
    <property type="match status" value="1"/>
</dbReference>
<dbReference type="OrthoDB" id="9770208at2"/>
<comment type="similarity">
    <text evidence="5">Belongs to the D-isomer specific 2-hydroxyacid dehydrogenase family. PdxB subfamily.</text>
</comment>
<feature type="active site" evidence="5">
    <location>
        <position position="216"/>
    </location>
</feature>
<evidence type="ECO:0000256" key="4">
    <source>
        <dbReference type="ARBA" id="ARBA00023096"/>
    </source>
</evidence>
<feature type="domain" description="Erythronate-4-phosphate dehydrogenase dimerisation" evidence="8">
    <location>
        <begin position="299"/>
        <end position="372"/>
    </location>
</feature>
<keyword evidence="4 5" id="KW-0664">Pyridoxine biosynthesis</keyword>
<comment type="function">
    <text evidence="5">Catalyzes the oxidation of erythronate-4-phosphate to 3-hydroxy-2-oxo-4-phosphonooxybutanoate.</text>
</comment>
<dbReference type="PANTHER" id="PTHR10996">
    <property type="entry name" value="2-HYDROXYACID DEHYDROGENASE-RELATED"/>
    <property type="match status" value="1"/>
</dbReference>
<accession>A0A558HFL3</accession>
<dbReference type="UniPathway" id="UPA00244">
    <property type="reaction ID" value="UER00310"/>
</dbReference>
<dbReference type="Gene3D" id="3.30.1370.170">
    <property type="match status" value="1"/>
</dbReference>
<evidence type="ECO:0000313" key="9">
    <source>
        <dbReference type="EMBL" id="TVU67848.1"/>
    </source>
</evidence>
<dbReference type="Pfam" id="PF02826">
    <property type="entry name" value="2-Hacid_dh_C"/>
    <property type="match status" value="1"/>
</dbReference>
<dbReference type="EMBL" id="VNFH01000012">
    <property type="protein sequence ID" value="TVU67848.1"/>
    <property type="molecule type" value="Genomic_DNA"/>
</dbReference>
<evidence type="ECO:0000313" key="10">
    <source>
        <dbReference type="Proteomes" id="UP000319941"/>
    </source>
</evidence>
<feature type="binding site" evidence="5">
    <location>
        <position position="240"/>
    </location>
    <ligand>
        <name>NAD(+)</name>
        <dbReference type="ChEBI" id="CHEBI:57540"/>
    </ligand>
</feature>
<feature type="active site" description="Proton donor" evidence="5">
    <location>
        <position position="262"/>
    </location>
</feature>
<evidence type="ECO:0000259" key="8">
    <source>
        <dbReference type="Pfam" id="PF11890"/>
    </source>
</evidence>
<feature type="binding site" evidence="5">
    <location>
        <position position="265"/>
    </location>
    <ligand>
        <name>NAD(+)</name>
        <dbReference type="ChEBI" id="CHEBI:57540"/>
    </ligand>
</feature>
<keyword evidence="3 5" id="KW-0520">NAD</keyword>
<dbReference type="GO" id="GO:0051287">
    <property type="term" value="F:NAD binding"/>
    <property type="evidence" value="ECO:0007669"/>
    <property type="project" value="InterPro"/>
</dbReference>
<dbReference type="GO" id="GO:0033711">
    <property type="term" value="F:4-phosphoerythronate dehydrogenase activity"/>
    <property type="evidence" value="ECO:0007669"/>
    <property type="project" value="UniProtKB-EC"/>
</dbReference>
<dbReference type="AlphaFoldDB" id="A0A558HFL3"/>
<dbReference type="InterPro" id="IPR024531">
    <property type="entry name" value="Erythronate-4-P_DHase_dimer"/>
</dbReference>
<feature type="domain" description="D-isomer specific 2-hydroxyacid dehydrogenase catalytic" evidence="6">
    <location>
        <begin position="13"/>
        <end position="265"/>
    </location>
</feature>
<dbReference type="InterPro" id="IPR038251">
    <property type="entry name" value="PdxB_dimer_sf"/>
</dbReference>
<sequence length="392" mass="43671">MHIIVDDNVPLADEFFSELGEVTCLPTSEINNAVLKDADMLICRSTLRVDEALLAGTRVRFVGSPIIGTDHVDLDWLESAGIHFTNAPGCNADSVVDYVLSSLWHLAEQEGFDLQLNRRFGVIGAGQVGSRLIKRLESLGAEVLVCDPPRAEAEGQGDESKNAPRFVDIDQLVAECDVICVHTPMITTGEHQTHHLMNAERIHALKPGSVLLSAGRGGCVDTAALKQRLQERGDLLTVLDVWENEPDIDAELASLVDIATPHIAGHSLDGKMQGTEIIYQQACRYFGLPARRKLGQLKPDPWLRKLVLTGWAPPEEALGLCVRACYDVRRDVLGLRRYQRRFGTAEGFVRYRREYPLRREFSTLRVELKKNARELRDVLEGFGFSRVKLVTK</sequence>
<comment type="catalytic activity">
    <reaction evidence="5">
        <text>4-phospho-D-erythronate + NAD(+) = (R)-3-hydroxy-2-oxo-4-phosphooxybutanoate + NADH + H(+)</text>
        <dbReference type="Rhea" id="RHEA:18829"/>
        <dbReference type="ChEBI" id="CHEBI:15378"/>
        <dbReference type="ChEBI" id="CHEBI:57540"/>
        <dbReference type="ChEBI" id="CHEBI:57945"/>
        <dbReference type="ChEBI" id="CHEBI:58538"/>
        <dbReference type="ChEBI" id="CHEBI:58766"/>
        <dbReference type="EC" id="1.1.1.290"/>
    </reaction>
</comment>